<feature type="signal peptide" evidence="1">
    <location>
        <begin position="1"/>
        <end position="16"/>
    </location>
</feature>
<proteinExistence type="predicted"/>
<evidence type="ECO:0000313" key="3">
    <source>
        <dbReference type="Proteomes" id="UP001431783"/>
    </source>
</evidence>
<dbReference type="EMBL" id="JARQZJ010000011">
    <property type="protein sequence ID" value="KAK9872446.1"/>
    <property type="molecule type" value="Genomic_DNA"/>
</dbReference>
<reference evidence="2 3" key="1">
    <citation type="submission" date="2023-03" db="EMBL/GenBank/DDBJ databases">
        <title>Genome insight into feeding habits of ladybird beetles.</title>
        <authorList>
            <person name="Li H.-S."/>
            <person name="Huang Y.-H."/>
            <person name="Pang H."/>
        </authorList>
    </citation>
    <scope>NUCLEOTIDE SEQUENCE [LARGE SCALE GENOMIC DNA]</scope>
    <source>
        <strain evidence="2">SYSU_2023b</strain>
        <tissue evidence="2">Whole body</tissue>
    </source>
</reference>
<comment type="caution">
    <text evidence="2">The sequence shown here is derived from an EMBL/GenBank/DDBJ whole genome shotgun (WGS) entry which is preliminary data.</text>
</comment>
<keyword evidence="3" id="KW-1185">Reference proteome</keyword>
<evidence type="ECO:0000256" key="1">
    <source>
        <dbReference type="SAM" id="SignalP"/>
    </source>
</evidence>
<name>A0AAW1TXM0_9CUCU</name>
<feature type="chain" id="PRO_5044024988" evidence="1">
    <location>
        <begin position="17"/>
        <end position="169"/>
    </location>
</feature>
<dbReference type="Proteomes" id="UP001431783">
    <property type="component" value="Unassembled WGS sequence"/>
</dbReference>
<evidence type="ECO:0000313" key="2">
    <source>
        <dbReference type="EMBL" id="KAK9872446.1"/>
    </source>
</evidence>
<accession>A0AAW1TXM0</accession>
<protein>
    <submittedName>
        <fullName evidence="2">Uncharacterized protein</fullName>
    </submittedName>
</protein>
<keyword evidence="1" id="KW-0732">Signal</keyword>
<gene>
    <name evidence="2" type="ORF">WA026_017903</name>
</gene>
<dbReference type="AlphaFoldDB" id="A0AAW1TXM0"/>
<sequence length="169" mass="17482">MKLLVLLAAIIGFANASPSHGYTRTTIKGPSGTIVQETPGAHILKSFLSSKVYAPTFTGAVAVPGPIVAEPVPHIAAPFVETPVVHSVVPEPIVPAPVVPLPAPVVHNAFLHHPAAVPYVLPGSAPFPAAPVPFSPFVDSRVVPVPPFVEPAVPFSAPVPGFRSLLQDQ</sequence>
<organism evidence="2 3">
    <name type="scientific">Henosepilachna vigintioctopunctata</name>
    <dbReference type="NCBI Taxonomy" id="420089"/>
    <lineage>
        <taxon>Eukaryota</taxon>
        <taxon>Metazoa</taxon>
        <taxon>Ecdysozoa</taxon>
        <taxon>Arthropoda</taxon>
        <taxon>Hexapoda</taxon>
        <taxon>Insecta</taxon>
        <taxon>Pterygota</taxon>
        <taxon>Neoptera</taxon>
        <taxon>Endopterygota</taxon>
        <taxon>Coleoptera</taxon>
        <taxon>Polyphaga</taxon>
        <taxon>Cucujiformia</taxon>
        <taxon>Coccinelloidea</taxon>
        <taxon>Coccinellidae</taxon>
        <taxon>Epilachninae</taxon>
        <taxon>Epilachnini</taxon>
        <taxon>Henosepilachna</taxon>
    </lineage>
</organism>